<sequence>MARQLARTTEKQSRRQSPTDYSEKSSADISERIPSDPDKYRSRLWFGREVLPKQGGAYLQSDNNDIISTSLLCSVTDKDELRLRRKT</sequence>
<reference evidence="2 3" key="1">
    <citation type="journal article" date="2017" name="PLoS Biol.">
        <title>The sea cucumber genome provides insights into morphological evolution and visceral regeneration.</title>
        <authorList>
            <person name="Zhang X."/>
            <person name="Sun L."/>
            <person name="Yuan J."/>
            <person name="Sun Y."/>
            <person name="Gao Y."/>
            <person name="Zhang L."/>
            <person name="Li S."/>
            <person name="Dai H."/>
            <person name="Hamel J.F."/>
            <person name="Liu C."/>
            <person name="Yu Y."/>
            <person name="Liu S."/>
            <person name="Lin W."/>
            <person name="Guo K."/>
            <person name="Jin S."/>
            <person name="Xu P."/>
            <person name="Storey K.B."/>
            <person name="Huan P."/>
            <person name="Zhang T."/>
            <person name="Zhou Y."/>
            <person name="Zhang J."/>
            <person name="Lin C."/>
            <person name="Li X."/>
            <person name="Xing L."/>
            <person name="Huo D."/>
            <person name="Sun M."/>
            <person name="Wang L."/>
            <person name="Mercier A."/>
            <person name="Li F."/>
            <person name="Yang H."/>
            <person name="Xiang J."/>
        </authorList>
    </citation>
    <scope>NUCLEOTIDE SEQUENCE [LARGE SCALE GENOMIC DNA]</scope>
    <source>
        <strain evidence="2">Shaxun</strain>
        <tissue evidence="2">Muscle</tissue>
    </source>
</reference>
<keyword evidence="3" id="KW-1185">Reference proteome</keyword>
<gene>
    <name evidence="2" type="ORF">BSL78_23381</name>
</gene>
<dbReference type="Proteomes" id="UP000230750">
    <property type="component" value="Unassembled WGS sequence"/>
</dbReference>
<feature type="compositionally biased region" description="Basic and acidic residues" evidence="1">
    <location>
        <begin position="21"/>
        <end position="38"/>
    </location>
</feature>
<dbReference type="EMBL" id="MRZV01001201">
    <property type="protein sequence ID" value="PIK39780.1"/>
    <property type="molecule type" value="Genomic_DNA"/>
</dbReference>
<name>A0A2G8JVN2_STIJA</name>
<protein>
    <submittedName>
        <fullName evidence="2">Uncharacterized protein</fullName>
    </submittedName>
</protein>
<feature type="region of interest" description="Disordered" evidence="1">
    <location>
        <begin position="1"/>
        <end position="38"/>
    </location>
</feature>
<accession>A0A2G8JVN2</accession>
<evidence type="ECO:0000313" key="2">
    <source>
        <dbReference type="EMBL" id="PIK39780.1"/>
    </source>
</evidence>
<proteinExistence type="predicted"/>
<evidence type="ECO:0000313" key="3">
    <source>
        <dbReference type="Proteomes" id="UP000230750"/>
    </source>
</evidence>
<evidence type="ECO:0000256" key="1">
    <source>
        <dbReference type="SAM" id="MobiDB-lite"/>
    </source>
</evidence>
<dbReference type="AlphaFoldDB" id="A0A2G8JVN2"/>
<comment type="caution">
    <text evidence="2">The sequence shown here is derived from an EMBL/GenBank/DDBJ whole genome shotgun (WGS) entry which is preliminary data.</text>
</comment>
<organism evidence="2 3">
    <name type="scientific">Stichopus japonicus</name>
    <name type="common">Sea cucumber</name>
    <dbReference type="NCBI Taxonomy" id="307972"/>
    <lineage>
        <taxon>Eukaryota</taxon>
        <taxon>Metazoa</taxon>
        <taxon>Echinodermata</taxon>
        <taxon>Eleutherozoa</taxon>
        <taxon>Echinozoa</taxon>
        <taxon>Holothuroidea</taxon>
        <taxon>Aspidochirotacea</taxon>
        <taxon>Aspidochirotida</taxon>
        <taxon>Stichopodidae</taxon>
        <taxon>Apostichopus</taxon>
    </lineage>
</organism>